<evidence type="ECO:0008006" key="5">
    <source>
        <dbReference type="Google" id="ProtNLM"/>
    </source>
</evidence>
<dbReference type="Gene3D" id="2.150.10.10">
    <property type="entry name" value="Serralysin-like metalloprotease, C-terminal"/>
    <property type="match status" value="2"/>
</dbReference>
<dbReference type="PANTHER" id="PTHR38340">
    <property type="entry name" value="S-LAYER PROTEIN"/>
    <property type="match status" value="1"/>
</dbReference>
<dbReference type="InterPro" id="IPR011049">
    <property type="entry name" value="Serralysin-like_metalloprot_C"/>
</dbReference>
<proteinExistence type="predicted"/>
<dbReference type="Proteomes" id="UP001161580">
    <property type="component" value="Unassembled WGS sequence"/>
</dbReference>
<name>A0AAE3Q929_9HYPH</name>
<comment type="caution">
    <text evidence="3">The sequence shown here is derived from an EMBL/GenBank/DDBJ whole genome shotgun (WGS) entry which is preliminary data.</text>
</comment>
<gene>
    <name evidence="3" type="ORF">MRS75_05130</name>
</gene>
<dbReference type="PRINTS" id="PR00313">
    <property type="entry name" value="CABNDNGRPT"/>
</dbReference>
<dbReference type="RefSeq" id="WP_311785639.1">
    <property type="nucleotide sequence ID" value="NZ_JALDYY010000002.1"/>
</dbReference>
<dbReference type="GO" id="GO:0005509">
    <property type="term" value="F:calcium ion binding"/>
    <property type="evidence" value="ECO:0007669"/>
    <property type="project" value="InterPro"/>
</dbReference>
<comment type="subcellular location">
    <subcellularLocation>
        <location evidence="1">Secreted</location>
    </subcellularLocation>
</comment>
<dbReference type="PROSITE" id="PS00330">
    <property type="entry name" value="HEMOLYSIN_CALCIUM"/>
    <property type="match status" value="1"/>
</dbReference>
<dbReference type="Pfam" id="PF00353">
    <property type="entry name" value="HemolysinCabind"/>
    <property type="match status" value="2"/>
</dbReference>
<dbReference type="EMBL" id="JALDYZ010000002">
    <property type="protein sequence ID" value="MDI7921467.1"/>
    <property type="molecule type" value="Genomic_DNA"/>
</dbReference>
<evidence type="ECO:0000313" key="4">
    <source>
        <dbReference type="Proteomes" id="UP001161580"/>
    </source>
</evidence>
<evidence type="ECO:0000313" key="3">
    <source>
        <dbReference type="EMBL" id="MDI7921467.1"/>
    </source>
</evidence>
<keyword evidence="4" id="KW-1185">Reference proteome</keyword>
<dbReference type="InterPro" id="IPR001343">
    <property type="entry name" value="Hemolysn_Ca-bd"/>
</dbReference>
<keyword evidence="2" id="KW-0964">Secreted</keyword>
<organism evidence="3 4">
    <name type="scientific">Ferirhizobium litorale</name>
    <dbReference type="NCBI Taxonomy" id="2927786"/>
    <lineage>
        <taxon>Bacteria</taxon>
        <taxon>Pseudomonadati</taxon>
        <taxon>Pseudomonadota</taxon>
        <taxon>Alphaproteobacteria</taxon>
        <taxon>Hyphomicrobiales</taxon>
        <taxon>Rhizobiaceae</taxon>
        <taxon>Ferirhizobium</taxon>
    </lineage>
</organism>
<dbReference type="GO" id="GO:0005576">
    <property type="term" value="C:extracellular region"/>
    <property type="evidence" value="ECO:0007669"/>
    <property type="project" value="UniProtKB-SubCell"/>
</dbReference>
<sequence length="301" mass="30926">MAKFTAGSLGGNGYDLRNIDLQFLADYDNGDYSGNRLRFFDDDQNYTEFSVSGLVYSGTPGTGSFAVTSGTINAIAVVTGNVKVLDVADADFSAKTLFDLYAAANYQGVLNYILAGSDAITGSNAADYLLGLAGADTIMGGYGIDTILGGVGNDKLFGGYGADRIEGGNGGDLLNGGNGEDKLFGGLRADKLYGGAGNDGVYGGEGTDTLDGGAGNDLLQGGVGGDQFVFKTGYGIDRIADFQDGIDKVNLKGVSSIANFADLQEHMAQVGASVEIDFDGGDVLKIADTTIAELDKGDFLL</sequence>
<dbReference type="InterPro" id="IPR018511">
    <property type="entry name" value="Hemolysin-typ_Ca-bd_CS"/>
</dbReference>
<evidence type="ECO:0000256" key="1">
    <source>
        <dbReference type="ARBA" id="ARBA00004613"/>
    </source>
</evidence>
<reference evidence="3" key="1">
    <citation type="submission" date="2022-03" db="EMBL/GenBank/DDBJ databases">
        <title>Fererhizobium litorale gen. nov., sp. nov., isolated from sandy sediments of the Sea of Japan seashore.</title>
        <authorList>
            <person name="Romanenko L."/>
            <person name="Kurilenko V."/>
            <person name="Otstavnykh N."/>
            <person name="Svetashev V."/>
            <person name="Tekutyeva L."/>
            <person name="Isaeva M."/>
            <person name="Mikhailov V."/>
        </authorList>
    </citation>
    <scope>NUCLEOTIDE SEQUENCE</scope>
    <source>
        <strain evidence="3">KMM 9576</strain>
    </source>
</reference>
<dbReference type="InterPro" id="IPR050557">
    <property type="entry name" value="RTX_toxin/Mannuronan_C5-epim"/>
</dbReference>
<dbReference type="SUPFAM" id="SSF51120">
    <property type="entry name" value="beta-Roll"/>
    <property type="match status" value="1"/>
</dbReference>
<accession>A0AAE3Q929</accession>
<evidence type="ECO:0000256" key="2">
    <source>
        <dbReference type="ARBA" id="ARBA00022525"/>
    </source>
</evidence>
<dbReference type="AlphaFoldDB" id="A0AAE3Q929"/>
<protein>
    <recommendedName>
        <fullName evidence="5">Hemolysin-type calcium-binding repeat-containing protein</fullName>
    </recommendedName>
</protein>
<dbReference type="PANTHER" id="PTHR38340:SF1">
    <property type="entry name" value="S-LAYER PROTEIN"/>
    <property type="match status" value="1"/>
</dbReference>